<dbReference type="GO" id="GO:0043169">
    <property type="term" value="F:cation binding"/>
    <property type="evidence" value="ECO:0007669"/>
    <property type="project" value="InterPro"/>
</dbReference>
<dbReference type="InterPro" id="IPR045857">
    <property type="entry name" value="O16G_dom_2"/>
</dbReference>
<dbReference type="Pfam" id="PF00128">
    <property type="entry name" value="Alpha-amylase"/>
    <property type="match status" value="1"/>
</dbReference>
<evidence type="ECO:0000313" key="6">
    <source>
        <dbReference type="Proteomes" id="UP000006229"/>
    </source>
</evidence>
<accession>I1A785</accession>
<keyword evidence="3" id="KW-0378">Hydrolase</keyword>
<comment type="caution">
    <text evidence="5">The sequence shown here is derived from an EMBL/GenBank/DDBJ whole genome shotgun (WGS) entry which is preliminary data.</text>
</comment>
<dbReference type="OrthoDB" id="9805159at2"/>
<evidence type="ECO:0000256" key="3">
    <source>
        <dbReference type="RuleBase" id="RU361134"/>
    </source>
</evidence>
<comment type="similarity">
    <text evidence="1 2">Belongs to the glycosyl hydrolase 13 family.</text>
</comment>
<dbReference type="SUPFAM" id="SSF51445">
    <property type="entry name" value="(Trans)glycosidases"/>
    <property type="match status" value="1"/>
</dbReference>
<dbReference type="Gene3D" id="3.20.20.80">
    <property type="entry name" value="Glycosidases"/>
    <property type="match status" value="1"/>
</dbReference>
<keyword evidence="6" id="KW-1185">Reference proteome</keyword>
<proteinExistence type="inferred from homology"/>
<dbReference type="InterPro" id="IPR006046">
    <property type="entry name" value="Alpha_amylase"/>
</dbReference>
<dbReference type="GO" id="GO:0005975">
    <property type="term" value="P:carbohydrate metabolic process"/>
    <property type="evidence" value="ECO:0007669"/>
    <property type="project" value="InterPro"/>
</dbReference>
<name>I1A785_9BACT</name>
<evidence type="ECO:0000259" key="4">
    <source>
        <dbReference type="SMART" id="SM00642"/>
    </source>
</evidence>
<dbReference type="Gene3D" id="3.90.400.10">
    <property type="entry name" value="Oligo-1,6-glucosidase, Domain 2"/>
    <property type="match status" value="1"/>
</dbReference>
<reference evidence="5 6" key="1">
    <citation type="journal article" date="2012" name="J. Bacteriol.">
        <title>Genome annotation of five Mycoplasma canis strains.</title>
        <authorList>
            <person name="Brown D.R."/>
            <person name="May M."/>
            <person name="Michaels D.L."/>
            <person name="Barbet A.F."/>
        </authorList>
    </citation>
    <scope>NUCLEOTIDE SEQUENCE [LARGE SCALE GENOMIC DNA]</scope>
    <source>
        <strain evidence="5 6">UFG4</strain>
    </source>
</reference>
<dbReference type="AlphaFoldDB" id="I1A785"/>
<dbReference type="PRINTS" id="PR00110">
    <property type="entry name" value="ALPHAAMYLASE"/>
</dbReference>
<evidence type="ECO:0000256" key="1">
    <source>
        <dbReference type="ARBA" id="ARBA00008061"/>
    </source>
</evidence>
<organism evidence="5 6">
    <name type="scientific">Mycoplasmopsis canis UFG4</name>
    <dbReference type="NCBI Taxonomy" id="1131455"/>
    <lineage>
        <taxon>Bacteria</taxon>
        <taxon>Bacillati</taxon>
        <taxon>Mycoplasmatota</taxon>
        <taxon>Mycoplasmoidales</taxon>
        <taxon>Metamycoplasmataceae</taxon>
        <taxon>Mycoplasmopsis</taxon>
    </lineage>
</organism>
<dbReference type="PATRIC" id="fig|1131455.3.peg.105"/>
<keyword evidence="3" id="KW-0326">Glycosidase</keyword>
<dbReference type="EC" id="3.2.1.1" evidence="3"/>
<evidence type="ECO:0000256" key="2">
    <source>
        <dbReference type="RuleBase" id="RU003615"/>
    </source>
</evidence>
<keyword evidence="3" id="KW-0119">Carbohydrate metabolism</keyword>
<dbReference type="Proteomes" id="UP000006229">
    <property type="component" value="Unassembled WGS sequence"/>
</dbReference>
<sequence length="591" mass="69552">MKKFYENIKKELIFKKYLKNQIRKEYAIWDDVKFNKQNYNLDYIELWKTAPKASPFIKKRDANVIYQILVYNFADGNNDGIGDFIGLKNKIPYLVDLGVDQLWLSPIHSASSYHGYSVIDYCDVAEQLGGMTAFIDFLSEAHKNGIKVYLDLVFNHTSYEHPWFQEALYGNKKFEPFYRFEPNYIDHDVKTDTPEVRSKYIKLDQNKKATNRRYLGRFTYGMPDLNLDNKDVIDQLIGVQKFWTAVGVDGFRYDAFAEFYSSEQETKNNFNEAKIFSLLRKASNEITNQENGRDEVFMMGEWVHTDSLKALEYTKYNGEFALDTVYDGFKFFRHNPDVRVPFEELYRVTKMYQDASTKSKWIPFLDNHDVLRWLDSYRMQVSKLKGYQNDKKLTQSEKDAHKIAMMQLLALPGTPLVYYGNELMYYGTREYGDPSLREPMKWDKVEENSYIFDNKVKESTKDHVLLTSALSLQSADEAQKDKDSLFNFIKFMIELRNANSFISKTDVNTIINPYEVIDSQDYSSFTVRADSKNANRLLLFGFCNYQNPFLYAGKISRKFHFKPLYMYKAKNNSWNIEIEQGGIVIFELIRK</sequence>
<dbReference type="GO" id="GO:0004556">
    <property type="term" value="F:alpha-amylase activity"/>
    <property type="evidence" value="ECO:0007669"/>
    <property type="project" value="UniProtKB-UniRule"/>
</dbReference>
<dbReference type="InterPro" id="IPR006047">
    <property type="entry name" value="GH13_cat_dom"/>
</dbReference>
<dbReference type="SMART" id="SM00642">
    <property type="entry name" value="Aamy"/>
    <property type="match status" value="1"/>
</dbReference>
<feature type="domain" description="Glycosyl hydrolase family 13 catalytic" evidence="4">
    <location>
        <begin position="67"/>
        <end position="476"/>
    </location>
</feature>
<gene>
    <name evidence="5" type="ORF">MCANUFG4_00533</name>
</gene>
<protein>
    <recommendedName>
        <fullName evidence="3">Alpha-amylase</fullName>
        <ecNumber evidence="3">3.2.1.1</ecNumber>
    </recommendedName>
</protein>
<dbReference type="EMBL" id="AJFU01000003">
    <property type="protein sequence ID" value="EIE42356.1"/>
    <property type="molecule type" value="Genomic_DNA"/>
</dbReference>
<evidence type="ECO:0000313" key="5">
    <source>
        <dbReference type="EMBL" id="EIE42356.1"/>
    </source>
</evidence>
<dbReference type="RefSeq" id="WP_004796995.1">
    <property type="nucleotide sequence ID" value="NZ_AJFU01000003.1"/>
</dbReference>
<dbReference type="PANTHER" id="PTHR10357">
    <property type="entry name" value="ALPHA-AMYLASE FAMILY MEMBER"/>
    <property type="match status" value="1"/>
</dbReference>
<comment type="catalytic activity">
    <reaction evidence="3">
        <text>Endohydrolysis of (1-&gt;4)-alpha-D-glucosidic linkages in polysaccharides containing three or more (1-&gt;4)-alpha-linked D-glucose units.</text>
        <dbReference type="EC" id="3.2.1.1"/>
    </reaction>
</comment>
<dbReference type="InterPro" id="IPR017853">
    <property type="entry name" value="GH"/>
</dbReference>